<keyword evidence="2" id="KW-1133">Transmembrane helix</keyword>
<feature type="transmembrane region" description="Helical" evidence="2">
    <location>
        <begin position="802"/>
        <end position="824"/>
    </location>
</feature>
<keyword evidence="3" id="KW-0732">Signal</keyword>
<evidence type="ECO:0000313" key="6">
    <source>
        <dbReference type="Proteomes" id="UP000654075"/>
    </source>
</evidence>
<feature type="transmembrane region" description="Helical" evidence="2">
    <location>
        <begin position="499"/>
        <end position="520"/>
    </location>
</feature>
<feature type="signal peptide" evidence="3">
    <location>
        <begin position="1"/>
        <end position="22"/>
    </location>
</feature>
<keyword evidence="2" id="KW-0812">Transmembrane</keyword>
<dbReference type="EMBL" id="CAJNNV010000423">
    <property type="protein sequence ID" value="CAE8582574.1"/>
    <property type="molecule type" value="Genomic_DNA"/>
</dbReference>
<reference evidence="5" key="1">
    <citation type="submission" date="2021-02" db="EMBL/GenBank/DDBJ databases">
        <authorList>
            <person name="Dougan E. K."/>
            <person name="Rhodes N."/>
            <person name="Thang M."/>
            <person name="Chan C."/>
        </authorList>
    </citation>
    <scope>NUCLEOTIDE SEQUENCE</scope>
</reference>
<dbReference type="OMA" id="KANERRW"/>
<dbReference type="InterPro" id="IPR009030">
    <property type="entry name" value="Growth_fac_rcpt_cys_sf"/>
</dbReference>
<comment type="caution">
    <text evidence="5">The sequence shown here is derived from an EMBL/GenBank/DDBJ whole genome shotgun (WGS) entry which is preliminary data.</text>
</comment>
<feature type="transmembrane region" description="Helical" evidence="2">
    <location>
        <begin position="566"/>
        <end position="586"/>
    </location>
</feature>
<protein>
    <recommendedName>
        <fullName evidence="4">Tyrosine-protein kinase ephrin type A/B receptor-like domain-containing protein</fullName>
    </recommendedName>
</protein>
<dbReference type="PANTHER" id="PTHR46967:SF1">
    <property type="entry name" value="KERATIN-ASSOCIATED PROTEIN 16-1-LIKE"/>
    <property type="match status" value="1"/>
</dbReference>
<keyword evidence="2" id="KW-0472">Membrane</keyword>
<name>A0A813D3T8_POLGL</name>
<feature type="transmembrane region" description="Helical" evidence="2">
    <location>
        <begin position="606"/>
        <end position="626"/>
    </location>
</feature>
<feature type="compositionally biased region" description="Acidic residues" evidence="1">
    <location>
        <begin position="958"/>
        <end position="975"/>
    </location>
</feature>
<dbReference type="InterPro" id="IPR011641">
    <property type="entry name" value="Tyr-kin_ephrin_A/B_rcpt-like"/>
</dbReference>
<feature type="transmembrane region" description="Helical" evidence="2">
    <location>
        <begin position="469"/>
        <end position="487"/>
    </location>
</feature>
<evidence type="ECO:0000256" key="3">
    <source>
        <dbReference type="SAM" id="SignalP"/>
    </source>
</evidence>
<feature type="domain" description="Tyrosine-protein kinase ephrin type A/B receptor-like" evidence="4">
    <location>
        <begin position="309"/>
        <end position="373"/>
    </location>
</feature>
<dbReference type="Proteomes" id="UP000654075">
    <property type="component" value="Unassembled WGS sequence"/>
</dbReference>
<feature type="transmembrane region" description="Helical" evidence="2">
    <location>
        <begin position="704"/>
        <end position="721"/>
    </location>
</feature>
<evidence type="ECO:0000259" key="4">
    <source>
        <dbReference type="Pfam" id="PF07699"/>
    </source>
</evidence>
<feature type="transmembrane region" description="Helical" evidence="2">
    <location>
        <begin position="727"/>
        <end position="751"/>
    </location>
</feature>
<evidence type="ECO:0000313" key="5">
    <source>
        <dbReference type="EMBL" id="CAE8582574.1"/>
    </source>
</evidence>
<keyword evidence="6" id="KW-1185">Reference proteome</keyword>
<feature type="region of interest" description="Disordered" evidence="1">
    <location>
        <begin position="949"/>
        <end position="983"/>
    </location>
</feature>
<dbReference type="Pfam" id="PF07699">
    <property type="entry name" value="Ephrin_rec_like"/>
    <property type="match status" value="1"/>
</dbReference>
<dbReference type="PANTHER" id="PTHR46967">
    <property type="entry name" value="INSULIN-LIKE GROWTH FACTOR BINDING PROTEIN,N-TERMINAL"/>
    <property type="match status" value="1"/>
</dbReference>
<dbReference type="AlphaFoldDB" id="A0A813D3T8"/>
<dbReference type="SUPFAM" id="SSF57184">
    <property type="entry name" value="Growth factor receptor domain"/>
    <property type="match status" value="1"/>
</dbReference>
<evidence type="ECO:0000256" key="2">
    <source>
        <dbReference type="SAM" id="Phobius"/>
    </source>
</evidence>
<evidence type="ECO:0000256" key="1">
    <source>
        <dbReference type="SAM" id="MobiDB-lite"/>
    </source>
</evidence>
<feature type="chain" id="PRO_5033065730" description="Tyrosine-protein kinase ephrin type A/B receptor-like domain-containing protein" evidence="3">
    <location>
        <begin position="23"/>
        <end position="983"/>
    </location>
</feature>
<organism evidence="5 6">
    <name type="scientific">Polarella glacialis</name>
    <name type="common">Dinoflagellate</name>
    <dbReference type="NCBI Taxonomy" id="89957"/>
    <lineage>
        <taxon>Eukaryota</taxon>
        <taxon>Sar</taxon>
        <taxon>Alveolata</taxon>
        <taxon>Dinophyceae</taxon>
        <taxon>Suessiales</taxon>
        <taxon>Suessiaceae</taxon>
        <taxon>Polarella</taxon>
    </lineage>
</organism>
<dbReference type="SMART" id="SM01411">
    <property type="entry name" value="Ephrin_rec_like"/>
    <property type="match status" value="2"/>
</dbReference>
<proteinExistence type="predicted"/>
<dbReference type="OrthoDB" id="302535at2759"/>
<accession>A0A813D3T8</accession>
<gene>
    <name evidence="5" type="ORF">PGLA1383_LOCUS1572</name>
</gene>
<feature type="transmembrane region" description="Helical" evidence="2">
    <location>
        <begin position="658"/>
        <end position="683"/>
    </location>
</feature>
<dbReference type="Gene3D" id="2.10.50.10">
    <property type="entry name" value="Tumor Necrosis Factor Receptor, subunit A, domain 2"/>
    <property type="match status" value="1"/>
</dbReference>
<feature type="transmembrane region" description="Helical" evidence="2">
    <location>
        <begin position="763"/>
        <end position="782"/>
    </location>
</feature>
<sequence>MFQGIAAVVAVWHLYLDIGVVANYALGDAAPMCWQLDAANTPVACPPGLEVVWETKLPPILAVGVTVPVSIRVKIDNRTLERLQAQDLLSTRQPNMTAAEKWQLCARENTKCAAGATAENCCFFHINVHSCQDKPGVFCGPWISNDGVLVTHTPSYGGFAGPEGVASFDFAVKLFWEGTYTVIGHFKFAAMHFAIGLKAEVKYSTSVCSLPLVPSRAGACEPCLVGSQPLGFGIPPGAKQLTSSQAVALSHNPFCIVCPPGFASKDGTLCEACPAGSISGANESACSACPPGTNAWEPGSKECRLCPPGTYSQEGAGQCISCPRGRYHPGTSSGNASSSLETSLLLTGNETDCTACPETFTTQELRSGSPGDCICPEGTYLRPGRGCVTCATGLVCPIGTGMPEKAQGFYVEVTDNASRALWVFRCAGVDQCPASASLQACPEGLTGRACRFCAEPGDGEGRCGSCPHANILFVLPALLVLYLIYRMDTSLVYGQVTPAYLVIGYVGVVVTVMQLLTIVLDFPGEQLPAQFRWMKTLTELFLFRFDLLFPACTFGDAFSSRLYFDVLPWFSAVLGYGFLYIASLLVSKTASLLWSTTFQPMSLDHVLNCTGMLLMAMFVMSCKSAASYHLSKAHPQAPDTLFAFPDIVAYSTEHLSLLWYHALQVSVCIAGFYAYAAYVCWVAPGRMFVDEAFTTRNSFLIGRWRPSLYCWCLITMLRNVLVNMVPLMTVMATFRVAFCVWILFFVGLLQGWLQPWRTISNNVLDAVGCGLLVVMTVVSLVLARSAERHEQAAPAAESSAYVILILCLTALFTSVFIAIIHALCTRQAKIQRRSHSARTICIIRQLVDTTEMIESLFIENGKVDESQRIQTFVKGLSDNDAQSLHDAVDVLGDLVNLPQLASCRSPRRLPTVHLDYGRHDFSALPSSPRKVSQGALPALLLSCGSNVTKFGMPAEKEPTEEEPAEEPPQAEDAADDETRITSV</sequence>